<name>A0A6G1CID1_9ORYZ</name>
<dbReference type="AlphaFoldDB" id="A0A6G1CID1"/>
<dbReference type="EMBL" id="SPHZ02000009">
    <property type="protein sequence ID" value="KAF0899906.1"/>
    <property type="molecule type" value="Genomic_DNA"/>
</dbReference>
<protein>
    <recommendedName>
        <fullName evidence="1">EH domain-containing protein</fullName>
    </recommendedName>
</protein>
<dbReference type="Pfam" id="PF16880">
    <property type="entry name" value="EHD_N"/>
    <property type="match status" value="1"/>
</dbReference>
<proteinExistence type="predicted"/>
<evidence type="ECO:0000313" key="2">
    <source>
        <dbReference type="EMBL" id="KAF0899906.1"/>
    </source>
</evidence>
<dbReference type="SUPFAM" id="SSF47473">
    <property type="entry name" value="EF-hand"/>
    <property type="match status" value="1"/>
</dbReference>
<dbReference type="InterPro" id="IPR011992">
    <property type="entry name" value="EF-hand-dom_pair"/>
</dbReference>
<dbReference type="InterPro" id="IPR031692">
    <property type="entry name" value="EHD_N"/>
</dbReference>
<dbReference type="OrthoDB" id="1716625at2759"/>
<gene>
    <name evidence="2" type="ORF">E2562_025472</name>
</gene>
<dbReference type="Gene3D" id="1.10.238.10">
    <property type="entry name" value="EF-hand"/>
    <property type="match status" value="1"/>
</dbReference>
<feature type="domain" description="EH" evidence="1">
    <location>
        <begin position="120"/>
        <end position="144"/>
    </location>
</feature>
<accession>A0A6G1CID1</accession>
<reference evidence="2 3" key="1">
    <citation type="submission" date="2019-11" db="EMBL/GenBank/DDBJ databases">
        <title>Whole genome sequence of Oryza granulata.</title>
        <authorList>
            <person name="Li W."/>
        </authorList>
    </citation>
    <scope>NUCLEOTIDE SEQUENCE [LARGE SCALE GENOMIC DNA]</scope>
    <source>
        <strain evidence="3">cv. Menghai</strain>
        <tissue evidence="2">Leaf</tissue>
    </source>
</reference>
<keyword evidence="3" id="KW-1185">Reference proteome</keyword>
<comment type="caution">
    <text evidence="2">The sequence shown here is derived from an EMBL/GenBank/DDBJ whole genome shotgun (WGS) entry which is preliminary data.</text>
</comment>
<evidence type="ECO:0000313" key="3">
    <source>
        <dbReference type="Proteomes" id="UP000479710"/>
    </source>
</evidence>
<evidence type="ECO:0000259" key="1">
    <source>
        <dbReference type="Pfam" id="PF16880"/>
    </source>
</evidence>
<sequence length="180" mass="19562">MPLLLIHSAMSPPRSTPPHSAFVVLAPPTPPLRPPETSAILSSTTVQWVDVDGVGCVTGTDATDFFAMSGLSLVDLKQVGAIVDSKRQGFLGFGQFVAAMQMQGPLRTVVISVIDGLKRKRLYLEKLKPLEVAYRFNDFASLLLKLYHFPDKSDFDAKPINAGILTKHWKASTAATLARV</sequence>
<dbReference type="Gene3D" id="1.10.268.20">
    <property type="match status" value="1"/>
</dbReference>
<organism evidence="2 3">
    <name type="scientific">Oryza meyeriana var. granulata</name>
    <dbReference type="NCBI Taxonomy" id="110450"/>
    <lineage>
        <taxon>Eukaryota</taxon>
        <taxon>Viridiplantae</taxon>
        <taxon>Streptophyta</taxon>
        <taxon>Embryophyta</taxon>
        <taxon>Tracheophyta</taxon>
        <taxon>Spermatophyta</taxon>
        <taxon>Magnoliopsida</taxon>
        <taxon>Liliopsida</taxon>
        <taxon>Poales</taxon>
        <taxon>Poaceae</taxon>
        <taxon>BOP clade</taxon>
        <taxon>Oryzoideae</taxon>
        <taxon>Oryzeae</taxon>
        <taxon>Oryzinae</taxon>
        <taxon>Oryza</taxon>
        <taxon>Oryza meyeriana</taxon>
    </lineage>
</organism>
<dbReference type="Proteomes" id="UP000479710">
    <property type="component" value="Unassembled WGS sequence"/>
</dbReference>